<keyword evidence="1" id="KW-0460">Magnesium</keyword>
<sequence>MSSFELRCDWWGEETGHVLTRNDRCWVVDPNDGTSDFLKGLNVSAISVGLLHLNRPVLDVVHAPVTPEGRANCISWAEGMAHLLRNGAPLHVDLSDSHRRYGCAWHALGGTAVVNQALSRTGLGPSGLHPHALRSSRSARSACVLDELTPSLDIPCGYHLLASIHRGVRLRENGMVILEGQASRVGSGRGASIHQCS</sequence>
<dbReference type="AlphaFoldDB" id="A0AAV1BI24"/>
<feature type="binding site" evidence="1">
    <location>
        <position position="13"/>
    </location>
    <ligand>
        <name>Mg(2+)</name>
        <dbReference type="ChEBI" id="CHEBI:18420"/>
        <label>1</label>
        <note>catalytic</note>
    </ligand>
</feature>
<dbReference type="EMBL" id="OX458335">
    <property type="protein sequence ID" value="CAI8817342.1"/>
    <property type="molecule type" value="Genomic_DNA"/>
</dbReference>
<dbReference type="Proteomes" id="UP001177000">
    <property type="component" value="Chromosome"/>
</dbReference>
<accession>A0AAV1BI24</accession>
<evidence type="ECO:0000313" key="2">
    <source>
        <dbReference type="EMBL" id="CAI8817342.1"/>
    </source>
</evidence>
<evidence type="ECO:0008006" key="4">
    <source>
        <dbReference type="Google" id="ProtNLM"/>
    </source>
</evidence>
<dbReference type="Pfam" id="PF00459">
    <property type="entry name" value="Inositol_P"/>
    <property type="match status" value="1"/>
</dbReference>
<evidence type="ECO:0000313" key="3">
    <source>
        <dbReference type="Proteomes" id="UP001177000"/>
    </source>
</evidence>
<keyword evidence="1" id="KW-0479">Metal-binding</keyword>
<gene>
    <name evidence="2" type="ORF">DAPPPG215_09500</name>
</gene>
<dbReference type="SUPFAM" id="SSF56655">
    <property type="entry name" value="Carbohydrate phosphatase"/>
    <property type="match status" value="1"/>
</dbReference>
<feature type="binding site" evidence="1">
    <location>
        <position position="29"/>
    </location>
    <ligand>
        <name>Mg(2+)</name>
        <dbReference type="ChEBI" id="CHEBI:18420"/>
        <label>1</label>
        <note>catalytic</note>
    </ligand>
</feature>
<protein>
    <recommendedName>
        <fullName evidence="4">Inositol monophosphatase family protein</fullName>
    </recommendedName>
</protein>
<name>A0AAV1BI24_PSEUB</name>
<dbReference type="InterPro" id="IPR000760">
    <property type="entry name" value="Inositol_monophosphatase-like"/>
</dbReference>
<dbReference type="RefSeq" id="WP_080553021.1">
    <property type="nucleotide sequence ID" value="NZ_CP166920.2"/>
</dbReference>
<reference evidence="2" key="1">
    <citation type="submission" date="2023-03" db="EMBL/GenBank/DDBJ databases">
        <authorList>
            <person name="Pothier F. J."/>
        </authorList>
    </citation>
    <scope>NUCLEOTIDE SEQUENCE</scope>
    <source>
        <strain evidence="2">DAPP-PG 215</strain>
    </source>
</reference>
<proteinExistence type="predicted"/>
<comment type="cofactor">
    <cofactor evidence="1">
        <name>Mg(2+)</name>
        <dbReference type="ChEBI" id="CHEBI:18420"/>
    </cofactor>
</comment>
<evidence type="ECO:0000256" key="1">
    <source>
        <dbReference type="PIRSR" id="PIRSR600760-2"/>
    </source>
</evidence>
<feature type="binding site" evidence="1">
    <location>
        <position position="32"/>
    </location>
    <ligand>
        <name>Mg(2+)</name>
        <dbReference type="ChEBI" id="CHEBI:18420"/>
        <label>1</label>
        <note>catalytic</note>
    </ligand>
</feature>
<organism evidence="2 3">
    <name type="scientific">Pseudomonas syringae pv. tomato</name>
    <dbReference type="NCBI Taxonomy" id="323"/>
    <lineage>
        <taxon>Bacteria</taxon>
        <taxon>Pseudomonadati</taxon>
        <taxon>Pseudomonadota</taxon>
        <taxon>Gammaproteobacteria</taxon>
        <taxon>Pseudomonadales</taxon>
        <taxon>Pseudomonadaceae</taxon>
        <taxon>Pseudomonas</taxon>
    </lineage>
</organism>
<dbReference type="Gene3D" id="3.30.540.10">
    <property type="entry name" value="Fructose-1,6-Bisphosphatase, subunit A, domain 1"/>
    <property type="match status" value="1"/>
</dbReference>
<dbReference type="GO" id="GO:0046872">
    <property type="term" value="F:metal ion binding"/>
    <property type="evidence" value="ECO:0007669"/>
    <property type="project" value="UniProtKB-KW"/>
</dbReference>